<sequence length="155" mass="17152">MKLRDYSVHVIFATWILLYEDSAGQDCPSYKSTVVKVCHDDWASDARTVYLDTSSAPTYCKAACPCSVSSEYHRSITVSFTPGSNTETVSFDFRTANITGLSPNGLFAIDERLEFWYRSSNDHRTLPACLKISVNGGGGVHDLNLRKTPEKAGDK</sequence>
<keyword evidence="3" id="KW-1185">Reference proteome</keyword>
<feature type="chain" id="PRO_5045701189" evidence="1">
    <location>
        <begin position="25"/>
        <end position="155"/>
    </location>
</feature>
<protein>
    <submittedName>
        <fullName evidence="2">Uncharacterized protein</fullName>
    </submittedName>
</protein>
<evidence type="ECO:0000256" key="1">
    <source>
        <dbReference type="SAM" id="SignalP"/>
    </source>
</evidence>
<reference evidence="2" key="1">
    <citation type="submission" date="2022-11" db="EMBL/GenBank/DDBJ databases">
        <title>Centuries of genome instability and evolution in soft-shell clam transmissible cancer (bioRxiv).</title>
        <authorList>
            <person name="Hart S.F.M."/>
            <person name="Yonemitsu M.A."/>
            <person name="Giersch R.M."/>
            <person name="Beal B.F."/>
            <person name="Arriagada G."/>
            <person name="Davis B.W."/>
            <person name="Ostrander E.A."/>
            <person name="Goff S.P."/>
            <person name="Metzger M.J."/>
        </authorList>
    </citation>
    <scope>NUCLEOTIDE SEQUENCE</scope>
    <source>
        <strain evidence="2">MELC-2E11</strain>
        <tissue evidence="2">Siphon/mantle</tissue>
    </source>
</reference>
<name>A0ABY7EY86_MYAAR</name>
<evidence type="ECO:0000313" key="3">
    <source>
        <dbReference type="Proteomes" id="UP001164746"/>
    </source>
</evidence>
<gene>
    <name evidence="2" type="ORF">MAR_004159</name>
</gene>
<proteinExistence type="predicted"/>
<keyword evidence="1" id="KW-0732">Signal</keyword>
<evidence type="ECO:0000313" key="2">
    <source>
        <dbReference type="EMBL" id="WAR14054.1"/>
    </source>
</evidence>
<dbReference type="Proteomes" id="UP001164746">
    <property type="component" value="Chromosome 9"/>
</dbReference>
<organism evidence="2 3">
    <name type="scientific">Mya arenaria</name>
    <name type="common">Soft-shell clam</name>
    <dbReference type="NCBI Taxonomy" id="6604"/>
    <lineage>
        <taxon>Eukaryota</taxon>
        <taxon>Metazoa</taxon>
        <taxon>Spiralia</taxon>
        <taxon>Lophotrochozoa</taxon>
        <taxon>Mollusca</taxon>
        <taxon>Bivalvia</taxon>
        <taxon>Autobranchia</taxon>
        <taxon>Heteroconchia</taxon>
        <taxon>Euheterodonta</taxon>
        <taxon>Imparidentia</taxon>
        <taxon>Neoheterodontei</taxon>
        <taxon>Myida</taxon>
        <taxon>Myoidea</taxon>
        <taxon>Myidae</taxon>
        <taxon>Mya</taxon>
    </lineage>
</organism>
<accession>A0ABY7EY86</accession>
<feature type="signal peptide" evidence="1">
    <location>
        <begin position="1"/>
        <end position="24"/>
    </location>
</feature>
<dbReference type="EMBL" id="CP111020">
    <property type="protein sequence ID" value="WAR14054.1"/>
    <property type="molecule type" value="Genomic_DNA"/>
</dbReference>